<keyword evidence="3" id="KW-0862">Zinc</keyword>
<dbReference type="Pfam" id="PF04434">
    <property type="entry name" value="SWIM"/>
    <property type="match status" value="1"/>
</dbReference>
<feature type="region of interest" description="Disordered" evidence="5">
    <location>
        <begin position="253"/>
        <end position="292"/>
    </location>
</feature>
<evidence type="ECO:0000256" key="1">
    <source>
        <dbReference type="ARBA" id="ARBA00022723"/>
    </source>
</evidence>
<evidence type="ECO:0000256" key="5">
    <source>
        <dbReference type="SAM" id="MobiDB-lite"/>
    </source>
</evidence>
<feature type="compositionally biased region" description="Acidic residues" evidence="5">
    <location>
        <begin position="255"/>
        <end position="272"/>
    </location>
</feature>
<name>A0AAW2BU82_9ROSI</name>
<proteinExistence type="predicted"/>
<dbReference type="InterPro" id="IPR007527">
    <property type="entry name" value="Znf_SWIM"/>
</dbReference>
<evidence type="ECO:0000313" key="7">
    <source>
        <dbReference type="EMBL" id="KAK9987600.1"/>
    </source>
</evidence>
<dbReference type="Proteomes" id="UP001459277">
    <property type="component" value="Unassembled WGS sequence"/>
</dbReference>
<evidence type="ECO:0000313" key="8">
    <source>
        <dbReference type="Proteomes" id="UP001459277"/>
    </source>
</evidence>
<protein>
    <recommendedName>
        <fullName evidence="6">SWIM-type domain-containing protein</fullName>
    </recommendedName>
</protein>
<keyword evidence="8" id="KW-1185">Reference proteome</keyword>
<evidence type="ECO:0000256" key="4">
    <source>
        <dbReference type="PROSITE-ProRule" id="PRU00325"/>
    </source>
</evidence>
<dbReference type="InterPro" id="IPR018289">
    <property type="entry name" value="MULE_transposase_dom"/>
</dbReference>
<accession>A0AAW2BU82</accession>
<evidence type="ECO:0000259" key="6">
    <source>
        <dbReference type="PROSITE" id="PS50966"/>
    </source>
</evidence>
<evidence type="ECO:0000256" key="3">
    <source>
        <dbReference type="ARBA" id="ARBA00022833"/>
    </source>
</evidence>
<keyword evidence="1" id="KW-0479">Metal-binding</keyword>
<dbReference type="PANTHER" id="PTHR31973:SF195">
    <property type="entry name" value="MUDR FAMILY TRANSPOSASE"/>
    <property type="match status" value="1"/>
</dbReference>
<evidence type="ECO:0000256" key="2">
    <source>
        <dbReference type="ARBA" id="ARBA00022771"/>
    </source>
</evidence>
<keyword evidence="2 4" id="KW-0863">Zinc-finger</keyword>
<dbReference type="PANTHER" id="PTHR31973">
    <property type="entry name" value="POLYPROTEIN, PUTATIVE-RELATED"/>
    <property type="match status" value="1"/>
</dbReference>
<dbReference type="EMBL" id="JAZDWU010000010">
    <property type="protein sequence ID" value="KAK9987600.1"/>
    <property type="molecule type" value="Genomic_DNA"/>
</dbReference>
<dbReference type="AlphaFoldDB" id="A0AAW2BU82"/>
<dbReference type="Pfam" id="PF03108">
    <property type="entry name" value="DBD_Tnp_Mut"/>
    <property type="match status" value="1"/>
</dbReference>
<gene>
    <name evidence="7" type="ORF">SO802_027839</name>
</gene>
<dbReference type="InterPro" id="IPR004332">
    <property type="entry name" value="Transposase_MuDR"/>
</dbReference>
<dbReference type="GO" id="GO:0008270">
    <property type="term" value="F:zinc ion binding"/>
    <property type="evidence" value="ECO:0007669"/>
    <property type="project" value="UniProtKB-KW"/>
</dbReference>
<organism evidence="7 8">
    <name type="scientific">Lithocarpus litseifolius</name>
    <dbReference type="NCBI Taxonomy" id="425828"/>
    <lineage>
        <taxon>Eukaryota</taxon>
        <taxon>Viridiplantae</taxon>
        <taxon>Streptophyta</taxon>
        <taxon>Embryophyta</taxon>
        <taxon>Tracheophyta</taxon>
        <taxon>Spermatophyta</taxon>
        <taxon>Magnoliopsida</taxon>
        <taxon>eudicotyledons</taxon>
        <taxon>Gunneridae</taxon>
        <taxon>Pentapetalae</taxon>
        <taxon>rosids</taxon>
        <taxon>fabids</taxon>
        <taxon>Fagales</taxon>
        <taxon>Fagaceae</taxon>
        <taxon>Lithocarpus</taxon>
    </lineage>
</organism>
<dbReference type="InterPro" id="IPR006564">
    <property type="entry name" value="Znf_PMZ"/>
</dbReference>
<dbReference type="PROSITE" id="PS50966">
    <property type="entry name" value="ZF_SWIM"/>
    <property type="match status" value="1"/>
</dbReference>
<reference evidence="7 8" key="1">
    <citation type="submission" date="2024-01" db="EMBL/GenBank/DDBJ databases">
        <title>A telomere-to-telomere, gap-free genome of sweet tea (Lithocarpus litseifolius).</title>
        <authorList>
            <person name="Zhou J."/>
        </authorList>
    </citation>
    <scope>NUCLEOTIDE SEQUENCE [LARGE SCALE GENOMIC DNA]</scope>
    <source>
        <strain evidence="7">Zhou-2022a</strain>
        <tissue evidence="7">Leaf</tissue>
    </source>
</reference>
<dbReference type="Pfam" id="PF10551">
    <property type="entry name" value="MULE"/>
    <property type="match status" value="1"/>
</dbReference>
<feature type="domain" description="SWIM-type" evidence="6">
    <location>
        <begin position="780"/>
        <end position="812"/>
    </location>
</feature>
<dbReference type="SMART" id="SM00575">
    <property type="entry name" value="ZnF_PMZ"/>
    <property type="match status" value="1"/>
</dbReference>
<comment type="caution">
    <text evidence="7">The sequence shown here is derived from an EMBL/GenBank/DDBJ whole genome shotgun (WGS) entry which is preliminary data.</text>
</comment>
<sequence length="914" mass="105418">MAEKLYIFLIHFGGIIKHDEKGVYYEGPPPSMLPLSRGFTFEDLCDRVASTLHINRENSKLTFWYRFPFQCHPHPVTYQQVLVEDDNGVNAILDMLDSQYGFVGAELYVDVEPIRSHRDVFPLRYANEGPSASFSYSHGRHFHDTHATHTGHYSEDAVHSPINIGGADYHAPYTHVATEDQHVPYRPMNTSDADYDNPTEHVTQETTCFEFEAQYNQTATQRAANTPNDTHCIAATTENAVHTLSERMRAMDNDGQVDDDEVLDDAGDEQEPINEPNHESSPGMAFHQPSSLSFSQNTWDNMTDPTPPFEKPTQSIWDSTQEFYVGLLFADKDELQAAVKHYHIKRNQTFSVKESDPACWSVRCKHCSWHLRACFRATHGLFEVRKYNGPHTCTESTLTQDHEQLDTHVIEKELRDVVKNDPTIKISSLQQTLYNKFQYRPSYFKVWEAKEKAIGRAFGDWDKSYQLLPKWLKALTDSNPGSRVIWRTMLANMPGCAIFDRVFWAFGPSIEGFQHCRPVISIDGTFLYGKYKGTLLIASSWDGENKLFPLAFAIVEKETDDSWYWFLRCIQINVTNREGLCVISDQHPGIMAAMETICQSTRWYHRFCLRHVASNFNQQIGNKRLKAMVMWPDMENQLRKYQITRDRITQLSADGEKYLEDIPVDKWTLAHDGGHRYGAMTTNLSESFNGILKSARNLPITVLVELTYYRCVAYFSDRYTKARAEVTAGERITAYAKNKFNKWEKKAPKHSVTVFSHEDGLFEVRTPINPNSAYRGNHRHEVNLRQNTCSCRKWQVYKIPCSHVIAVCKYQGISAMRYIDRCYHLEEQVACYAPRFRMVPDSVHWNEPDFLVLYPNVKLRREKGRPRTTRLRNEMDEGAEHQPRPLCSLCRQEGHNKRTCPTRTMAGSSSGQTE</sequence>